<feature type="non-terminal residue" evidence="1">
    <location>
        <position position="78"/>
    </location>
</feature>
<dbReference type="AlphaFoldDB" id="X1FP38"/>
<organism evidence="1">
    <name type="scientific">marine sediment metagenome</name>
    <dbReference type="NCBI Taxonomy" id="412755"/>
    <lineage>
        <taxon>unclassified sequences</taxon>
        <taxon>metagenomes</taxon>
        <taxon>ecological metagenomes</taxon>
    </lineage>
</organism>
<feature type="non-terminal residue" evidence="1">
    <location>
        <position position="1"/>
    </location>
</feature>
<dbReference type="EMBL" id="BART01041020">
    <property type="protein sequence ID" value="GAH22508.1"/>
    <property type="molecule type" value="Genomic_DNA"/>
</dbReference>
<name>X1FP38_9ZZZZ</name>
<evidence type="ECO:0000313" key="1">
    <source>
        <dbReference type="EMBL" id="GAH22508.1"/>
    </source>
</evidence>
<reference evidence="1" key="1">
    <citation type="journal article" date="2014" name="Front. Microbiol.">
        <title>High frequency of phylogenetically diverse reductive dehalogenase-homologous genes in deep subseafloor sedimentary metagenomes.</title>
        <authorList>
            <person name="Kawai M."/>
            <person name="Futagami T."/>
            <person name="Toyoda A."/>
            <person name="Takaki Y."/>
            <person name="Nishi S."/>
            <person name="Hori S."/>
            <person name="Arai W."/>
            <person name="Tsubouchi T."/>
            <person name="Morono Y."/>
            <person name="Uchiyama I."/>
            <person name="Ito T."/>
            <person name="Fujiyama A."/>
            <person name="Inagaki F."/>
            <person name="Takami H."/>
        </authorList>
    </citation>
    <scope>NUCLEOTIDE SEQUENCE</scope>
    <source>
        <strain evidence="1">Expedition CK06-06</strain>
    </source>
</reference>
<protein>
    <submittedName>
        <fullName evidence="1">Uncharacterized protein</fullName>
    </submittedName>
</protein>
<proteinExistence type="predicted"/>
<accession>X1FP38</accession>
<comment type="caution">
    <text evidence="1">The sequence shown here is derived from an EMBL/GenBank/DDBJ whole genome shotgun (WGS) entry which is preliminary data.</text>
</comment>
<sequence length="78" mass="8116">GSGNHITTYEGSNQDLKISADGTGFVKILRPLYATSTYFDHSTTTGSMYVGGILDVTGNVVIGGTLDVTGQLTSTNID</sequence>
<gene>
    <name evidence="1" type="ORF">S01H4_66324</name>
</gene>